<dbReference type="SUPFAM" id="SSF56112">
    <property type="entry name" value="Protein kinase-like (PK-like)"/>
    <property type="match status" value="1"/>
</dbReference>
<dbReference type="AlphaFoldDB" id="M7TPW9"/>
<dbReference type="KEGG" id="ela:UCREL1_999"/>
<dbReference type="OrthoDB" id="2687876at2759"/>
<reference evidence="2" key="1">
    <citation type="journal article" date="2013" name="Genome Announc.">
        <title>Draft genome sequence of the grapevine dieback fungus Eutypa lata UCR-EL1.</title>
        <authorList>
            <person name="Blanco-Ulate B."/>
            <person name="Rolshausen P.E."/>
            <person name="Cantu D."/>
        </authorList>
    </citation>
    <scope>NUCLEOTIDE SEQUENCE [LARGE SCALE GENOMIC DNA]</scope>
    <source>
        <strain evidence="2">UCR-EL1</strain>
    </source>
</reference>
<dbReference type="InterPro" id="IPR011009">
    <property type="entry name" value="Kinase-like_dom_sf"/>
</dbReference>
<name>M7TPW9_EUTLA</name>
<keyword evidence="2" id="KW-1185">Reference proteome</keyword>
<protein>
    <submittedName>
        <fullName evidence="1">Putative alpha-galactosidase a protein</fullName>
    </submittedName>
</protein>
<organism evidence="1 2">
    <name type="scientific">Eutypa lata (strain UCR-EL1)</name>
    <name type="common">Grapevine dieback disease fungus</name>
    <name type="synonym">Eutypa armeniacae</name>
    <dbReference type="NCBI Taxonomy" id="1287681"/>
    <lineage>
        <taxon>Eukaryota</taxon>
        <taxon>Fungi</taxon>
        <taxon>Dikarya</taxon>
        <taxon>Ascomycota</taxon>
        <taxon>Pezizomycotina</taxon>
        <taxon>Sordariomycetes</taxon>
        <taxon>Xylariomycetidae</taxon>
        <taxon>Xylariales</taxon>
        <taxon>Diatrypaceae</taxon>
        <taxon>Eutypa</taxon>
    </lineage>
</organism>
<dbReference type="HOGENOM" id="CLU_149510_0_0_1"/>
<accession>M7TPW9</accession>
<evidence type="ECO:0000313" key="1">
    <source>
        <dbReference type="EMBL" id="EMR71956.1"/>
    </source>
</evidence>
<dbReference type="EMBL" id="KB705553">
    <property type="protein sequence ID" value="EMR71956.1"/>
    <property type="molecule type" value="Genomic_DNA"/>
</dbReference>
<evidence type="ECO:0000313" key="2">
    <source>
        <dbReference type="Proteomes" id="UP000012174"/>
    </source>
</evidence>
<dbReference type="Proteomes" id="UP000012174">
    <property type="component" value="Unassembled WGS sequence"/>
</dbReference>
<gene>
    <name evidence="1" type="ORF">UCREL1_999</name>
</gene>
<sequence>MKTANILGWSMYEMKMETSSYREIEGKGIAPKFLAHVMENGRIIGFLTEPITDGRPANPGKDYEACKNALQKLHDEGLLHGFPDEESFLVRSDGTAVLLDLGKSQPIDPTIAEVWFDREMRELKECMEI</sequence>
<dbReference type="STRING" id="1287681.M7TPW9"/>
<proteinExistence type="predicted"/>